<evidence type="ECO:0000313" key="2">
    <source>
        <dbReference type="EMBL" id="NVE94113.1"/>
    </source>
</evidence>
<feature type="transmembrane region" description="Helical" evidence="1">
    <location>
        <begin position="44"/>
        <end position="67"/>
    </location>
</feature>
<keyword evidence="3" id="KW-1185">Reference proteome</keyword>
<organism evidence="2 3">
    <name type="scientific">Altererythrobacter lutimaris</name>
    <dbReference type="NCBI Taxonomy" id="2743979"/>
    <lineage>
        <taxon>Bacteria</taxon>
        <taxon>Pseudomonadati</taxon>
        <taxon>Pseudomonadota</taxon>
        <taxon>Alphaproteobacteria</taxon>
        <taxon>Sphingomonadales</taxon>
        <taxon>Erythrobacteraceae</taxon>
        <taxon>Altererythrobacter</taxon>
    </lineage>
</organism>
<feature type="transmembrane region" description="Helical" evidence="1">
    <location>
        <begin position="73"/>
        <end position="96"/>
    </location>
</feature>
<keyword evidence="1" id="KW-0472">Membrane</keyword>
<gene>
    <name evidence="2" type="ORF">HUO12_04290</name>
</gene>
<feature type="transmembrane region" description="Helical" evidence="1">
    <location>
        <begin position="108"/>
        <end position="132"/>
    </location>
</feature>
<dbReference type="Proteomes" id="UP000546031">
    <property type="component" value="Unassembled WGS sequence"/>
</dbReference>
<proteinExistence type="predicted"/>
<feature type="transmembrane region" description="Helical" evidence="1">
    <location>
        <begin position="138"/>
        <end position="158"/>
    </location>
</feature>
<reference evidence="2 3" key="1">
    <citation type="submission" date="2020-06" db="EMBL/GenBank/DDBJ databases">
        <title>Altererythrobacter lutimaris sp. nov., a marine bacterium isolated from a tidal flat.</title>
        <authorList>
            <person name="Kim D."/>
            <person name="Yoo Y."/>
            <person name="Kim J.-J."/>
        </authorList>
    </citation>
    <scope>NUCLEOTIDE SEQUENCE [LARGE SCALE GENOMIC DNA]</scope>
    <source>
        <strain evidence="2 3">JGD-16</strain>
    </source>
</reference>
<accession>A0A850H8B3</accession>
<evidence type="ECO:0000256" key="1">
    <source>
        <dbReference type="SAM" id="Phobius"/>
    </source>
</evidence>
<dbReference type="RefSeq" id="WP_176272426.1">
    <property type="nucleotide sequence ID" value="NZ_JABWTA010000001.1"/>
</dbReference>
<name>A0A850H8B3_9SPHN</name>
<dbReference type="AlphaFoldDB" id="A0A850H8B3"/>
<protein>
    <submittedName>
        <fullName evidence="2">Uncharacterized protein</fullName>
    </submittedName>
</protein>
<sequence length="169" mass="18243">MALEAFFRTTAEISVVLIGFVTIFLTFVMSGKETSKADRMHSRALLITAFPLMVMPFIPIAAIAYGASEETALFAFHLSGVIATVAIGIVIYWFFLRMTWAEIKEVGMVHNVVSGITGWGAGGFFLAGALGYAPAGNAVTAVILAFLMTGTALFSFAAQQMRLFDWKNP</sequence>
<comment type="caution">
    <text evidence="2">The sequence shown here is derived from an EMBL/GenBank/DDBJ whole genome shotgun (WGS) entry which is preliminary data.</text>
</comment>
<evidence type="ECO:0000313" key="3">
    <source>
        <dbReference type="Proteomes" id="UP000546031"/>
    </source>
</evidence>
<dbReference type="EMBL" id="JABWTA010000001">
    <property type="protein sequence ID" value="NVE94113.1"/>
    <property type="molecule type" value="Genomic_DNA"/>
</dbReference>
<keyword evidence="1" id="KW-1133">Transmembrane helix</keyword>
<feature type="transmembrane region" description="Helical" evidence="1">
    <location>
        <begin position="13"/>
        <end position="32"/>
    </location>
</feature>
<keyword evidence="1" id="KW-0812">Transmembrane</keyword>